<keyword evidence="3" id="KW-1185">Reference proteome</keyword>
<evidence type="ECO:0000313" key="3">
    <source>
        <dbReference type="Proteomes" id="UP000597459"/>
    </source>
</evidence>
<feature type="region of interest" description="Disordered" evidence="1">
    <location>
        <begin position="48"/>
        <end position="67"/>
    </location>
</feature>
<dbReference type="AlphaFoldDB" id="A0A967ECU8"/>
<name>A0A967ECU8_9PROT</name>
<evidence type="ECO:0000313" key="2">
    <source>
        <dbReference type="EMBL" id="NHO53305.1"/>
    </source>
</evidence>
<comment type="caution">
    <text evidence="2">The sequence shown here is derived from an EMBL/GenBank/DDBJ whole genome shotgun (WGS) entry which is preliminary data.</text>
</comment>
<gene>
    <name evidence="2" type="ORF">GOB87_04925</name>
</gene>
<sequence>MSAEAYWWSPTTLCFYLGSSHREYGANWPSDTVPVSAAVFQQFGLNYPPTGKQRGRDANGMPTWVDA</sequence>
<accession>A0A967ECU8</accession>
<reference evidence="2" key="1">
    <citation type="submission" date="2019-11" db="EMBL/GenBank/DDBJ databases">
        <title>Description of new Acetobacter species.</title>
        <authorList>
            <person name="Cleenwerck I."/>
            <person name="Sombolestani A.S."/>
        </authorList>
    </citation>
    <scope>NUCLEOTIDE SEQUENCE</scope>
    <source>
        <strain evidence="2">LMG 1626</strain>
    </source>
</reference>
<dbReference type="EMBL" id="WOTH01000006">
    <property type="protein sequence ID" value="NHO53305.1"/>
    <property type="molecule type" value="Genomic_DNA"/>
</dbReference>
<dbReference type="Proteomes" id="UP000597459">
    <property type="component" value="Unassembled WGS sequence"/>
</dbReference>
<dbReference type="RefSeq" id="WP_166313441.1">
    <property type="nucleotide sequence ID" value="NZ_WOTH01000006.1"/>
</dbReference>
<protein>
    <submittedName>
        <fullName evidence="2">Uncharacterized protein</fullName>
    </submittedName>
</protein>
<evidence type="ECO:0000256" key="1">
    <source>
        <dbReference type="SAM" id="MobiDB-lite"/>
    </source>
</evidence>
<organism evidence="2 3">
    <name type="scientific">Acetobacter estunensis</name>
    <dbReference type="NCBI Taxonomy" id="104097"/>
    <lineage>
        <taxon>Bacteria</taxon>
        <taxon>Pseudomonadati</taxon>
        <taxon>Pseudomonadota</taxon>
        <taxon>Alphaproteobacteria</taxon>
        <taxon>Acetobacterales</taxon>
        <taxon>Acetobacteraceae</taxon>
        <taxon>Acetobacter</taxon>
    </lineage>
</organism>
<proteinExistence type="predicted"/>